<dbReference type="Proteomes" id="UP001216674">
    <property type="component" value="Unassembled WGS sequence"/>
</dbReference>
<gene>
    <name evidence="2" type="ORF">P3W85_28265</name>
</gene>
<sequence>MDPINKLDRALGLLRVRLAENQAKAQAGTAARQDQVLQSDPQRSRKTDRAGLLKRIETLRQFGVLDEAELQRAAVGYLLSEQFGDAFVNVPEFQLVVSMVHEELTRDTELGAALDTLITGR</sequence>
<dbReference type="EMBL" id="JARJLM010000464">
    <property type="protein sequence ID" value="MDF3836815.1"/>
    <property type="molecule type" value="Genomic_DNA"/>
</dbReference>
<feature type="region of interest" description="Disordered" evidence="1">
    <location>
        <begin position="25"/>
        <end position="49"/>
    </location>
</feature>
<evidence type="ECO:0000313" key="3">
    <source>
        <dbReference type="Proteomes" id="UP001216674"/>
    </source>
</evidence>
<name>A0ABT6AW28_9BURK</name>
<comment type="caution">
    <text evidence="2">The sequence shown here is derived from an EMBL/GenBank/DDBJ whole genome shotgun (WGS) entry which is preliminary data.</text>
</comment>
<organism evidence="2 3">
    <name type="scientific">Cupriavidus basilensis</name>
    <dbReference type="NCBI Taxonomy" id="68895"/>
    <lineage>
        <taxon>Bacteria</taxon>
        <taxon>Pseudomonadati</taxon>
        <taxon>Pseudomonadota</taxon>
        <taxon>Betaproteobacteria</taxon>
        <taxon>Burkholderiales</taxon>
        <taxon>Burkholderiaceae</taxon>
        <taxon>Cupriavidus</taxon>
    </lineage>
</organism>
<evidence type="ECO:0000256" key="1">
    <source>
        <dbReference type="SAM" id="MobiDB-lite"/>
    </source>
</evidence>
<keyword evidence="3" id="KW-1185">Reference proteome</keyword>
<accession>A0ABT6AW28</accession>
<evidence type="ECO:0000313" key="2">
    <source>
        <dbReference type="EMBL" id="MDF3836815.1"/>
    </source>
</evidence>
<reference evidence="2 3" key="1">
    <citation type="submission" date="2023-03" db="EMBL/GenBank/DDBJ databases">
        <title>Draft assemblies of triclosan tolerant bacteria isolated from returned activated sludge.</title>
        <authorList>
            <person name="Van Hamelsveld S."/>
        </authorList>
    </citation>
    <scope>NUCLEOTIDE SEQUENCE [LARGE SCALE GENOMIC DNA]</scope>
    <source>
        <strain evidence="2 3">GW210010_S58</strain>
    </source>
</reference>
<dbReference type="RefSeq" id="WP_276267173.1">
    <property type="nucleotide sequence ID" value="NZ_JARJLM010000464.1"/>
</dbReference>
<proteinExistence type="predicted"/>
<protein>
    <submittedName>
        <fullName evidence="2">Uncharacterized protein</fullName>
    </submittedName>
</protein>